<name>A0A8B8K261_ABRPR</name>
<keyword evidence="2" id="KW-1185">Reference proteome</keyword>
<dbReference type="InterPro" id="IPR005162">
    <property type="entry name" value="Retrotrans_gag_dom"/>
</dbReference>
<feature type="domain" description="Retrotransposon gag" evidence="1">
    <location>
        <begin position="65"/>
        <end position="147"/>
    </location>
</feature>
<reference evidence="3" key="2">
    <citation type="submission" date="2025-08" db="UniProtKB">
        <authorList>
            <consortium name="RefSeq"/>
        </authorList>
    </citation>
    <scope>IDENTIFICATION</scope>
    <source>
        <tissue evidence="3">Young leaves</tissue>
    </source>
</reference>
<proteinExistence type="predicted"/>
<evidence type="ECO:0000313" key="3">
    <source>
        <dbReference type="RefSeq" id="XP_027337103.1"/>
    </source>
</evidence>
<gene>
    <name evidence="3" type="primary">LOC113850756</name>
</gene>
<dbReference type="Proteomes" id="UP000694853">
    <property type="component" value="Unplaced"/>
</dbReference>
<dbReference type="KEGG" id="aprc:113850756"/>
<dbReference type="OrthoDB" id="1936908at2759"/>
<protein>
    <submittedName>
        <fullName evidence="3">Uncharacterized protein LOC113850756</fullName>
    </submittedName>
</protein>
<reference evidence="2" key="1">
    <citation type="journal article" date="2019" name="Toxins">
        <title>Detection of Abrin-Like and Prepropulchellin-Like Toxin Genes and Transcripts Using Whole Genome Sequencing and Full-Length Transcript Sequencing of Abrus precatorius.</title>
        <authorList>
            <person name="Hovde B.T."/>
            <person name="Daligault H.E."/>
            <person name="Hanschen E.R."/>
            <person name="Kunde Y.A."/>
            <person name="Johnson M.B."/>
            <person name="Starkenburg S.R."/>
            <person name="Johnson S.L."/>
        </authorList>
    </citation>
    <scope>NUCLEOTIDE SEQUENCE [LARGE SCALE GENOMIC DNA]</scope>
</reference>
<organism evidence="2 3">
    <name type="scientific">Abrus precatorius</name>
    <name type="common">Indian licorice</name>
    <name type="synonym">Glycine abrus</name>
    <dbReference type="NCBI Taxonomy" id="3816"/>
    <lineage>
        <taxon>Eukaryota</taxon>
        <taxon>Viridiplantae</taxon>
        <taxon>Streptophyta</taxon>
        <taxon>Embryophyta</taxon>
        <taxon>Tracheophyta</taxon>
        <taxon>Spermatophyta</taxon>
        <taxon>Magnoliopsida</taxon>
        <taxon>eudicotyledons</taxon>
        <taxon>Gunneridae</taxon>
        <taxon>Pentapetalae</taxon>
        <taxon>rosids</taxon>
        <taxon>fabids</taxon>
        <taxon>Fabales</taxon>
        <taxon>Fabaceae</taxon>
        <taxon>Papilionoideae</taxon>
        <taxon>50 kb inversion clade</taxon>
        <taxon>NPAAA clade</taxon>
        <taxon>indigoferoid/millettioid clade</taxon>
        <taxon>Abreae</taxon>
        <taxon>Abrus</taxon>
    </lineage>
</organism>
<dbReference type="AlphaFoldDB" id="A0A8B8K261"/>
<dbReference type="RefSeq" id="XP_027337103.1">
    <property type="nucleotide sequence ID" value="XM_027481302.1"/>
</dbReference>
<accession>A0A8B8K261</accession>
<sequence length="210" mass="24030">MAGRGRPTGVINAEPTEYRGLSSFTKHDPPKFEGKFDPEGSQRWIADIEKIFNAMGCREEHKVGYATCMLCGEVEDWWKYAGQTLPQEEGHITWEVFKTCFLGNYFPKDLQKQKAREFLELKQGDMSVEDYAAKFHELMKFWPHYQHEGANAKRKSVDTRVGGLMRQDRRPSRCQRRSYSGLVESRVSGVTTCRGGGSGSDVSRELLKCF</sequence>
<evidence type="ECO:0000313" key="2">
    <source>
        <dbReference type="Proteomes" id="UP000694853"/>
    </source>
</evidence>
<evidence type="ECO:0000259" key="1">
    <source>
        <dbReference type="Pfam" id="PF03732"/>
    </source>
</evidence>
<dbReference type="Pfam" id="PF03732">
    <property type="entry name" value="Retrotrans_gag"/>
    <property type="match status" value="1"/>
</dbReference>
<dbReference type="GeneID" id="113850756"/>